<keyword evidence="2" id="KW-1185">Reference proteome</keyword>
<name>A0A366KAC2_9BIFI</name>
<comment type="caution">
    <text evidence="1">The sequence shown here is derived from an EMBL/GenBank/DDBJ whole genome shotgun (WGS) entry which is preliminary data.</text>
</comment>
<reference evidence="1 2" key="1">
    <citation type="submission" date="2017-10" db="EMBL/GenBank/DDBJ databases">
        <title>Bifidobacterium xylocopum sp. nov. and Bifidobacterium aemilianum sp. nov., from the carpenter bee (Xylocopa violacea) digestive tract.</title>
        <authorList>
            <person name="Alberoni D."/>
            <person name="Baffoni L."/>
            <person name="Di Gioia D."/>
            <person name="Gaggia F."/>
            <person name="Biavati B."/>
        </authorList>
    </citation>
    <scope>NUCLEOTIDE SEQUENCE [LARGE SCALE GENOMIC DNA]</scope>
    <source>
        <strain evidence="1 2">XV10</strain>
    </source>
</reference>
<dbReference type="Proteomes" id="UP000252530">
    <property type="component" value="Unassembled WGS sequence"/>
</dbReference>
<accession>A0A366KAC2</accession>
<dbReference type="AlphaFoldDB" id="A0A366KAC2"/>
<sequence length="61" mass="6836">MDTKATRKPLIHSLRYLFIVSYRTINLVGPYSRSPLPPVGCRAQEALSGHQGLKVNVMPAW</sequence>
<evidence type="ECO:0000313" key="1">
    <source>
        <dbReference type="EMBL" id="RBP98063.1"/>
    </source>
</evidence>
<dbReference type="EMBL" id="PDCG01000002">
    <property type="protein sequence ID" value="RBP98063.1"/>
    <property type="molecule type" value="Genomic_DNA"/>
</dbReference>
<evidence type="ECO:0000313" key="2">
    <source>
        <dbReference type="Proteomes" id="UP000252530"/>
    </source>
</evidence>
<organism evidence="1 2">
    <name type="scientific">Bifidobacterium aemilianum</name>
    <dbReference type="NCBI Taxonomy" id="2493120"/>
    <lineage>
        <taxon>Bacteria</taxon>
        <taxon>Bacillati</taxon>
        <taxon>Actinomycetota</taxon>
        <taxon>Actinomycetes</taxon>
        <taxon>Bifidobacteriales</taxon>
        <taxon>Bifidobacteriaceae</taxon>
        <taxon>Bifidobacterium</taxon>
    </lineage>
</organism>
<proteinExistence type="predicted"/>
<gene>
    <name evidence="1" type="ORF">CRD60_02505</name>
</gene>
<protein>
    <submittedName>
        <fullName evidence="1">Uncharacterized protein</fullName>
    </submittedName>
</protein>